<dbReference type="RefSeq" id="WP_167460932.1">
    <property type="nucleotide sequence ID" value="NZ_CP046171.1"/>
</dbReference>
<dbReference type="Proteomes" id="UP000501705">
    <property type="component" value="Chromosome"/>
</dbReference>
<evidence type="ECO:0000256" key="2">
    <source>
        <dbReference type="ARBA" id="ARBA00022692"/>
    </source>
</evidence>
<feature type="transmembrane region" description="Helical" evidence="6">
    <location>
        <begin position="233"/>
        <end position="254"/>
    </location>
</feature>
<reference evidence="8 9" key="1">
    <citation type="journal article" date="2019" name="ACS Chem. Biol.">
        <title>Identification and Mobilization of a Cryptic Antibiotic Biosynthesis Gene Locus from a Human-Pathogenic Nocardia Isolate.</title>
        <authorList>
            <person name="Herisse M."/>
            <person name="Ishida K."/>
            <person name="Porter J.L."/>
            <person name="Howden B."/>
            <person name="Hertweck C."/>
            <person name="Stinear T.P."/>
            <person name="Pidot S.J."/>
        </authorList>
    </citation>
    <scope>NUCLEOTIDE SEQUENCE [LARGE SCALE GENOMIC DNA]</scope>
    <source>
        <strain evidence="8 9">AUSMDU00024985</strain>
    </source>
</reference>
<evidence type="ECO:0000313" key="9">
    <source>
        <dbReference type="Proteomes" id="UP000501705"/>
    </source>
</evidence>
<gene>
    <name evidence="8" type="ORF">F5X71_05390</name>
</gene>
<feature type="region of interest" description="Disordered" evidence="5">
    <location>
        <begin position="137"/>
        <end position="184"/>
    </location>
</feature>
<name>A0A6G9XLP0_NOCBR</name>
<feature type="compositionally biased region" description="Basic and acidic residues" evidence="5">
    <location>
        <begin position="137"/>
        <end position="148"/>
    </location>
</feature>
<proteinExistence type="predicted"/>
<accession>A0A6G9XLP0</accession>
<feature type="transmembrane region" description="Helical" evidence="6">
    <location>
        <begin position="20"/>
        <end position="44"/>
    </location>
</feature>
<feature type="compositionally biased region" description="Basic and acidic residues" evidence="5">
    <location>
        <begin position="155"/>
        <end position="164"/>
    </location>
</feature>
<sequence length="328" mass="36111">MAYGLMAVRARVVPELENVVVAGAEVAGVVFVIGVLVCGVFGWLGHRKRKVLRRYSWQAWPVRYLCNGGDEWIELIGASGEPVSTLQLSTWPTERGKLVNLQTRELWFAGDPRKYGVVSRPGGADLRYAFRSTPRLPAEHAHRPDEAHAMQTSTDSERRSHRADLQATAAPAAPKRHGGKDDAQYPSPRLLRRCLAFLVDWIVHVGCGIGAAIAVSPAFAADAIARQNWQHTGVNPVVVFGFFLVASAIDRIAIQAVFHTTIGKALFGLVVIRPQDGAYPSFKQLLAVWLFDVYLPIAVLGDGIGPDRPQDYFLPAVRRRDRRFSSAV</sequence>
<dbReference type="EMBL" id="CP046171">
    <property type="protein sequence ID" value="QIS01824.1"/>
    <property type="molecule type" value="Genomic_DNA"/>
</dbReference>
<evidence type="ECO:0000259" key="7">
    <source>
        <dbReference type="Pfam" id="PF06271"/>
    </source>
</evidence>
<dbReference type="Pfam" id="PF06271">
    <property type="entry name" value="RDD"/>
    <property type="match status" value="1"/>
</dbReference>
<dbReference type="GO" id="GO:0016020">
    <property type="term" value="C:membrane"/>
    <property type="evidence" value="ECO:0007669"/>
    <property type="project" value="UniProtKB-SubCell"/>
</dbReference>
<evidence type="ECO:0000256" key="3">
    <source>
        <dbReference type="ARBA" id="ARBA00022989"/>
    </source>
</evidence>
<dbReference type="InterPro" id="IPR010432">
    <property type="entry name" value="RDD"/>
</dbReference>
<organism evidence="8 9">
    <name type="scientific">Nocardia brasiliensis</name>
    <dbReference type="NCBI Taxonomy" id="37326"/>
    <lineage>
        <taxon>Bacteria</taxon>
        <taxon>Bacillati</taxon>
        <taxon>Actinomycetota</taxon>
        <taxon>Actinomycetes</taxon>
        <taxon>Mycobacteriales</taxon>
        <taxon>Nocardiaceae</taxon>
        <taxon>Nocardia</taxon>
    </lineage>
</organism>
<evidence type="ECO:0000256" key="1">
    <source>
        <dbReference type="ARBA" id="ARBA00004141"/>
    </source>
</evidence>
<comment type="subcellular location">
    <subcellularLocation>
        <location evidence="1">Membrane</location>
        <topology evidence="1">Multi-pass membrane protein</topology>
    </subcellularLocation>
</comment>
<evidence type="ECO:0000256" key="6">
    <source>
        <dbReference type="SAM" id="Phobius"/>
    </source>
</evidence>
<keyword evidence="4 6" id="KW-0472">Membrane</keyword>
<feature type="domain" description="RDD" evidence="7">
    <location>
        <begin position="188"/>
        <end position="290"/>
    </location>
</feature>
<keyword evidence="2 6" id="KW-0812">Transmembrane</keyword>
<evidence type="ECO:0000313" key="8">
    <source>
        <dbReference type="EMBL" id="QIS01824.1"/>
    </source>
</evidence>
<evidence type="ECO:0000256" key="4">
    <source>
        <dbReference type="ARBA" id="ARBA00023136"/>
    </source>
</evidence>
<keyword evidence="3 6" id="KW-1133">Transmembrane helix</keyword>
<dbReference type="AlphaFoldDB" id="A0A6G9XLP0"/>
<feature type="transmembrane region" description="Helical" evidence="6">
    <location>
        <begin position="195"/>
        <end position="221"/>
    </location>
</feature>
<evidence type="ECO:0000256" key="5">
    <source>
        <dbReference type="SAM" id="MobiDB-lite"/>
    </source>
</evidence>
<protein>
    <recommendedName>
        <fullName evidence="7">RDD domain-containing protein</fullName>
    </recommendedName>
</protein>